<protein>
    <submittedName>
        <fullName evidence="2">Uncharacterized protein</fullName>
    </submittedName>
</protein>
<accession>A0AAE0GRG4</accession>
<name>A0AAE0GRG4_9CHLO</name>
<evidence type="ECO:0000313" key="3">
    <source>
        <dbReference type="Proteomes" id="UP001190700"/>
    </source>
</evidence>
<sequence>MQVFTDADHARDKCDAEMASTGSEYVAASVVGQKAVAIIHMRTELFGTIRIAQQQSLSAVAMTISTATKPPDGTWQQRALPSSSRTMPWATKGQSGLDSPLLPGSVGSPHGPAVRNAFWDVPSDGSECTDGPAAYHAYSSGMYIADTDIPLPRLELPIPLMIDNTACQTILGNVMQPPKVKHVSVRFHCVWGWVRAGYLSQIHVDTTINLAEIFTKPLAAIHAKVMVIVGMGETFRPHPSGAAQP</sequence>
<proteinExistence type="predicted"/>
<dbReference type="EMBL" id="LGRX02003144">
    <property type="protein sequence ID" value="KAK3282825.1"/>
    <property type="molecule type" value="Genomic_DNA"/>
</dbReference>
<dbReference type="AlphaFoldDB" id="A0AAE0GRG4"/>
<reference evidence="2 3" key="1">
    <citation type="journal article" date="2015" name="Genome Biol. Evol.">
        <title>Comparative Genomics of a Bacterivorous Green Alga Reveals Evolutionary Causalities and Consequences of Phago-Mixotrophic Mode of Nutrition.</title>
        <authorList>
            <person name="Burns J.A."/>
            <person name="Paasch A."/>
            <person name="Narechania A."/>
            <person name="Kim E."/>
        </authorList>
    </citation>
    <scope>NUCLEOTIDE SEQUENCE [LARGE SCALE GENOMIC DNA]</scope>
    <source>
        <strain evidence="2 3">PLY_AMNH</strain>
    </source>
</reference>
<feature type="region of interest" description="Disordered" evidence="1">
    <location>
        <begin position="68"/>
        <end position="106"/>
    </location>
</feature>
<feature type="compositionally biased region" description="Polar residues" evidence="1">
    <location>
        <begin position="68"/>
        <end position="97"/>
    </location>
</feature>
<dbReference type="Proteomes" id="UP001190700">
    <property type="component" value="Unassembled WGS sequence"/>
</dbReference>
<comment type="caution">
    <text evidence="2">The sequence shown here is derived from an EMBL/GenBank/DDBJ whole genome shotgun (WGS) entry which is preliminary data.</text>
</comment>
<gene>
    <name evidence="2" type="ORF">CYMTET_9450</name>
</gene>
<evidence type="ECO:0000256" key="1">
    <source>
        <dbReference type="SAM" id="MobiDB-lite"/>
    </source>
</evidence>
<evidence type="ECO:0000313" key="2">
    <source>
        <dbReference type="EMBL" id="KAK3282825.1"/>
    </source>
</evidence>
<organism evidence="2 3">
    <name type="scientific">Cymbomonas tetramitiformis</name>
    <dbReference type="NCBI Taxonomy" id="36881"/>
    <lineage>
        <taxon>Eukaryota</taxon>
        <taxon>Viridiplantae</taxon>
        <taxon>Chlorophyta</taxon>
        <taxon>Pyramimonadophyceae</taxon>
        <taxon>Pyramimonadales</taxon>
        <taxon>Pyramimonadaceae</taxon>
        <taxon>Cymbomonas</taxon>
    </lineage>
</organism>
<keyword evidence="3" id="KW-1185">Reference proteome</keyword>